<evidence type="ECO:0000313" key="3">
    <source>
        <dbReference type="Proteomes" id="UP000182124"/>
    </source>
</evidence>
<keyword evidence="2" id="KW-0255">Endonuclease</keyword>
<dbReference type="InterPro" id="IPR003615">
    <property type="entry name" value="HNH_nuc"/>
</dbReference>
<dbReference type="Pfam" id="PF13395">
    <property type="entry name" value="HNH_4"/>
    <property type="match status" value="1"/>
</dbReference>
<gene>
    <name evidence="2" type="ORF">SAMN02927925_00141</name>
</gene>
<sequence>MVDLEKEIIKVFQSTTNSYKYYWWYAILQLVKKKGNQKFNLEEIALQMMVLAWYPVNYYKLSLGKQDQLATYIKKLKSQFSELKEDMKEEELFLFLHENKNHKVLKGIINKLTKYVPYRFIRPWFDESIGIDDDKVNSLIISLQNSPNKYLPYKINLETNQICLDSKWLDWIYSNIRIIESFTLYELFKYVEKNNPYVTNISLKLFKPQTRKLAEPTKLWKKFIEIKGQEQLSIFEKKPLLHLNKIAIDHYLPWSLVTHDKLWNLHPIEQEVNSSKGNKIADSKYLEDFTYLQFHFVHHISNDNQKYLEDYITLFSISKSELLNIPNRKFTELLSNKIRIETELATNLGYYTKWSYLILD</sequence>
<name>A0A1G4V2R5_9FLAO</name>
<dbReference type="RefSeq" id="WP_035653798.1">
    <property type="nucleotide sequence ID" value="NZ_FMTY01000001.1"/>
</dbReference>
<protein>
    <submittedName>
        <fullName evidence="2">HNH endonuclease</fullName>
    </submittedName>
</protein>
<dbReference type="AlphaFoldDB" id="A0A1G4V2R5"/>
<dbReference type="EMBL" id="FMTY01000001">
    <property type="protein sequence ID" value="SCX00311.1"/>
    <property type="molecule type" value="Genomic_DNA"/>
</dbReference>
<evidence type="ECO:0000313" key="2">
    <source>
        <dbReference type="EMBL" id="SCX00311.1"/>
    </source>
</evidence>
<feature type="domain" description="HNH nuclease" evidence="1">
    <location>
        <begin position="240"/>
        <end position="280"/>
    </location>
</feature>
<keyword evidence="2" id="KW-0540">Nuclease</keyword>
<keyword evidence="2" id="KW-0378">Hydrolase</keyword>
<dbReference type="GO" id="GO:0004519">
    <property type="term" value="F:endonuclease activity"/>
    <property type="evidence" value="ECO:0007669"/>
    <property type="project" value="UniProtKB-KW"/>
</dbReference>
<dbReference type="STRING" id="329186.SAMN02927925_00141"/>
<evidence type="ECO:0000259" key="1">
    <source>
        <dbReference type="Pfam" id="PF13395"/>
    </source>
</evidence>
<reference evidence="2 3" key="1">
    <citation type="submission" date="2016-10" db="EMBL/GenBank/DDBJ databases">
        <authorList>
            <person name="de Groot N.N."/>
        </authorList>
    </citation>
    <scope>NUCLEOTIDE SEQUENCE [LARGE SCALE GENOMIC DNA]</scope>
    <source>
        <strain evidence="2 3">CGMCC 1.3801</strain>
    </source>
</reference>
<proteinExistence type="predicted"/>
<dbReference type="Proteomes" id="UP000182124">
    <property type="component" value="Unassembled WGS sequence"/>
</dbReference>
<accession>A0A1G4V2R5</accession>
<organism evidence="2 3">
    <name type="scientific">Flavobacterium saliperosum</name>
    <dbReference type="NCBI Taxonomy" id="329186"/>
    <lineage>
        <taxon>Bacteria</taxon>
        <taxon>Pseudomonadati</taxon>
        <taxon>Bacteroidota</taxon>
        <taxon>Flavobacteriia</taxon>
        <taxon>Flavobacteriales</taxon>
        <taxon>Flavobacteriaceae</taxon>
        <taxon>Flavobacterium</taxon>
    </lineage>
</organism>